<protein>
    <submittedName>
        <fullName evidence="1">Uncharacterized protein</fullName>
    </submittedName>
</protein>
<proteinExistence type="predicted"/>
<keyword evidence="2" id="KW-1185">Reference proteome</keyword>
<name>A0A023BW20_9FLAO</name>
<dbReference type="OrthoDB" id="6058254at2"/>
<gene>
    <name evidence="1" type="ORF">ATO12_14925</name>
</gene>
<dbReference type="RefSeq" id="WP_034241713.1">
    <property type="nucleotide sequence ID" value="NZ_AQRA01000004.1"/>
</dbReference>
<dbReference type="EMBL" id="AQRA01000004">
    <property type="protein sequence ID" value="EZH74160.1"/>
    <property type="molecule type" value="Genomic_DNA"/>
</dbReference>
<reference evidence="1 2" key="1">
    <citation type="submission" date="2014-04" db="EMBL/GenBank/DDBJ databases">
        <title>Aquimarina sp. 22II-S11-z7 Genome Sequencing.</title>
        <authorList>
            <person name="Lai Q."/>
        </authorList>
    </citation>
    <scope>NUCLEOTIDE SEQUENCE [LARGE SCALE GENOMIC DNA]</scope>
    <source>
        <strain evidence="1 2">22II-S11-z7</strain>
    </source>
</reference>
<dbReference type="eggNOG" id="ENOG5033H9X">
    <property type="taxonomic scope" value="Bacteria"/>
</dbReference>
<accession>A0A023BW20</accession>
<dbReference type="AlphaFoldDB" id="A0A023BW20"/>
<dbReference type="Proteomes" id="UP000023541">
    <property type="component" value="Unassembled WGS sequence"/>
</dbReference>
<dbReference type="STRING" id="1317122.ATO12_14925"/>
<evidence type="ECO:0000313" key="2">
    <source>
        <dbReference type="Proteomes" id="UP000023541"/>
    </source>
</evidence>
<comment type="caution">
    <text evidence="1">The sequence shown here is derived from an EMBL/GenBank/DDBJ whole genome shotgun (WGS) entry which is preliminary data.</text>
</comment>
<organism evidence="1 2">
    <name type="scientific">Aquimarina atlantica</name>
    <dbReference type="NCBI Taxonomy" id="1317122"/>
    <lineage>
        <taxon>Bacteria</taxon>
        <taxon>Pseudomonadati</taxon>
        <taxon>Bacteroidota</taxon>
        <taxon>Flavobacteriia</taxon>
        <taxon>Flavobacteriales</taxon>
        <taxon>Flavobacteriaceae</taxon>
        <taxon>Aquimarina</taxon>
    </lineage>
</organism>
<evidence type="ECO:0000313" key="1">
    <source>
        <dbReference type="EMBL" id="EZH74160.1"/>
    </source>
</evidence>
<sequence length="291" mass="32996">MKEGYFHIAGPIYFYANDHGEFEDTDHVDTFNEKWGFEVFEALDIASKQLSDFVEKHTGSFVGIRLSKAGQWFSLLDLIGNLGIKSIVDKHISSLRNFVEACIKASYDIDEAIWCDNESNLGQSEASWLACRSIESVPLFIRFLETCDLDHETDHAGDIADVFWAHGWTNATMALWVARVGNCCGQYGHNEGWYSEPYLADWIRKDKNREQLLIQLIAGNLIAINSWDLNYPIIELIASNEDWFATPDHGLGEIAVRVTNEAIKLAKSIAKHHLENGTQPNKHWLHVLPDS</sequence>